<keyword evidence="3" id="KW-0812">Transmembrane</keyword>
<evidence type="ECO:0000313" key="10">
    <source>
        <dbReference type="EMBL" id="CAK9152590.1"/>
    </source>
</evidence>
<comment type="subcellular location">
    <subcellularLocation>
        <location evidence="1">Membrane</location>
        <topology evidence="1">Single-pass membrane protein</topology>
    </subcellularLocation>
</comment>
<evidence type="ECO:0000256" key="7">
    <source>
        <dbReference type="SAM" id="SignalP"/>
    </source>
</evidence>
<evidence type="ECO:0000259" key="9">
    <source>
        <dbReference type="Pfam" id="PF14416"/>
    </source>
</evidence>
<gene>
    <name evidence="10" type="ORF">ILEXP_LOCUS20816</name>
</gene>
<keyword evidence="4" id="KW-0735">Signal-anchor</keyword>
<dbReference type="AlphaFoldDB" id="A0ABC8S6Y8"/>
<evidence type="ECO:0000256" key="4">
    <source>
        <dbReference type="ARBA" id="ARBA00022968"/>
    </source>
</evidence>
<evidence type="ECO:0000256" key="5">
    <source>
        <dbReference type="ARBA" id="ARBA00022989"/>
    </source>
</evidence>
<reference evidence="10 11" key="1">
    <citation type="submission" date="2024-02" db="EMBL/GenBank/DDBJ databases">
        <authorList>
            <person name="Vignale AGUSTIN F."/>
            <person name="Sosa J E."/>
            <person name="Modenutti C."/>
        </authorList>
    </citation>
    <scope>NUCLEOTIDE SEQUENCE [LARGE SCALE GENOMIC DNA]</scope>
</reference>
<dbReference type="InterPro" id="IPR025846">
    <property type="entry name" value="TBL_N"/>
</dbReference>
<protein>
    <recommendedName>
        <fullName evidence="12">Trichome birefringence-like N-terminal domain-containing protein</fullName>
    </recommendedName>
</protein>
<name>A0ABC8S6Y8_9AQUA</name>
<dbReference type="EMBL" id="CAUOFW020002280">
    <property type="protein sequence ID" value="CAK9152590.1"/>
    <property type="molecule type" value="Genomic_DNA"/>
</dbReference>
<dbReference type="Pfam" id="PF13839">
    <property type="entry name" value="PC-Esterase"/>
    <property type="match status" value="1"/>
</dbReference>
<sequence>MGLGYQALSTLFLEALFVSLFFQEARTELVRGCNLFQGQWVVDASYPLYDSSSCPFIDPEFDCQNYGRPDKQYLKYSWKPDSCELPRFDGMDFLRRWRGKKIMFVGDSLSLNQWQSLACMIHAAVPNAKTTSVRQTILSSVTFEVSLVCPSTFPKKSVF</sequence>
<evidence type="ECO:0008006" key="12">
    <source>
        <dbReference type="Google" id="ProtNLM"/>
    </source>
</evidence>
<evidence type="ECO:0000313" key="11">
    <source>
        <dbReference type="Proteomes" id="UP001642360"/>
    </source>
</evidence>
<dbReference type="PANTHER" id="PTHR32285:SF42">
    <property type="entry name" value="PROTEIN TRICHOME BIREFRINGENCE-LIKE 37"/>
    <property type="match status" value="1"/>
</dbReference>
<evidence type="ECO:0000256" key="1">
    <source>
        <dbReference type="ARBA" id="ARBA00004167"/>
    </source>
</evidence>
<feature type="domain" description="Trichome birefringence-like N-terminal" evidence="9">
    <location>
        <begin position="32"/>
        <end position="84"/>
    </location>
</feature>
<dbReference type="GO" id="GO:0016020">
    <property type="term" value="C:membrane"/>
    <property type="evidence" value="ECO:0007669"/>
    <property type="project" value="UniProtKB-SubCell"/>
</dbReference>
<evidence type="ECO:0000256" key="6">
    <source>
        <dbReference type="ARBA" id="ARBA00023136"/>
    </source>
</evidence>
<proteinExistence type="inferred from homology"/>
<keyword evidence="7" id="KW-0732">Signal</keyword>
<dbReference type="Pfam" id="PF14416">
    <property type="entry name" value="PMR5N"/>
    <property type="match status" value="1"/>
</dbReference>
<dbReference type="InterPro" id="IPR029962">
    <property type="entry name" value="TBL"/>
</dbReference>
<keyword evidence="5" id="KW-1133">Transmembrane helix</keyword>
<keyword evidence="6" id="KW-0472">Membrane</keyword>
<evidence type="ECO:0000256" key="3">
    <source>
        <dbReference type="ARBA" id="ARBA00022692"/>
    </source>
</evidence>
<accession>A0ABC8S6Y8</accession>
<evidence type="ECO:0000259" key="8">
    <source>
        <dbReference type="Pfam" id="PF13839"/>
    </source>
</evidence>
<dbReference type="PANTHER" id="PTHR32285">
    <property type="entry name" value="PROTEIN TRICHOME BIREFRINGENCE-LIKE 9-RELATED"/>
    <property type="match status" value="1"/>
</dbReference>
<feature type="signal peptide" evidence="7">
    <location>
        <begin position="1"/>
        <end position="27"/>
    </location>
</feature>
<comment type="caution">
    <text evidence="10">The sequence shown here is derived from an EMBL/GenBank/DDBJ whole genome shotgun (WGS) entry which is preliminary data.</text>
</comment>
<feature type="chain" id="PRO_5044857050" description="Trichome birefringence-like N-terminal domain-containing protein" evidence="7">
    <location>
        <begin position="28"/>
        <end position="159"/>
    </location>
</feature>
<comment type="similarity">
    <text evidence="2">Belongs to the PC-esterase family. TBL subfamily.</text>
</comment>
<dbReference type="Proteomes" id="UP001642360">
    <property type="component" value="Unassembled WGS sequence"/>
</dbReference>
<evidence type="ECO:0000256" key="2">
    <source>
        <dbReference type="ARBA" id="ARBA00007727"/>
    </source>
</evidence>
<feature type="domain" description="Trichome birefringence-like C-terminal" evidence="8">
    <location>
        <begin position="85"/>
        <end position="143"/>
    </location>
</feature>
<dbReference type="InterPro" id="IPR026057">
    <property type="entry name" value="TBL_C"/>
</dbReference>
<keyword evidence="11" id="KW-1185">Reference proteome</keyword>
<organism evidence="10 11">
    <name type="scientific">Ilex paraguariensis</name>
    <name type="common">yerba mate</name>
    <dbReference type="NCBI Taxonomy" id="185542"/>
    <lineage>
        <taxon>Eukaryota</taxon>
        <taxon>Viridiplantae</taxon>
        <taxon>Streptophyta</taxon>
        <taxon>Embryophyta</taxon>
        <taxon>Tracheophyta</taxon>
        <taxon>Spermatophyta</taxon>
        <taxon>Magnoliopsida</taxon>
        <taxon>eudicotyledons</taxon>
        <taxon>Gunneridae</taxon>
        <taxon>Pentapetalae</taxon>
        <taxon>asterids</taxon>
        <taxon>campanulids</taxon>
        <taxon>Aquifoliales</taxon>
        <taxon>Aquifoliaceae</taxon>
        <taxon>Ilex</taxon>
    </lineage>
</organism>